<accession>A0A086MS98</accession>
<evidence type="ECO:0000256" key="3">
    <source>
        <dbReference type="ARBA" id="ARBA00008178"/>
    </source>
</evidence>
<keyword evidence="6" id="KW-0520">NAD</keyword>
<dbReference type="NCBIfam" id="TIGR01181">
    <property type="entry name" value="dTDP_gluc_dehyt"/>
    <property type="match status" value="1"/>
</dbReference>
<evidence type="ECO:0000256" key="1">
    <source>
        <dbReference type="ARBA" id="ARBA00001539"/>
    </source>
</evidence>
<feature type="domain" description="NAD(P)-binding" evidence="9">
    <location>
        <begin position="4"/>
        <end position="302"/>
    </location>
</feature>
<dbReference type="AlphaFoldDB" id="A0A086MS98"/>
<dbReference type="Gene3D" id="3.90.25.10">
    <property type="entry name" value="UDP-galactose 4-epimerase, domain 1"/>
    <property type="match status" value="1"/>
</dbReference>
<dbReference type="RefSeq" id="WP_043384306.1">
    <property type="nucleotide sequence ID" value="NZ_KN039948.1"/>
</dbReference>
<evidence type="ECO:0000256" key="8">
    <source>
        <dbReference type="RuleBase" id="RU004473"/>
    </source>
</evidence>
<keyword evidence="7 8" id="KW-0456">Lyase</keyword>
<dbReference type="HOGENOM" id="CLU_007383_1_14_11"/>
<dbReference type="GO" id="GO:0008460">
    <property type="term" value="F:dTDP-glucose 4,6-dehydratase activity"/>
    <property type="evidence" value="ECO:0007669"/>
    <property type="project" value="UniProtKB-EC"/>
</dbReference>
<name>A0A086MS98_9ACTN</name>
<evidence type="ECO:0000256" key="4">
    <source>
        <dbReference type="ARBA" id="ARBA00011990"/>
    </source>
</evidence>
<dbReference type="PANTHER" id="PTHR43000">
    <property type="entry name" value="DTDP-D-GLUCOSE 4,6-DEHYDRATASE-RELATED"/>
    <property type="match status" value="1"/>
</dbReference>
<evidence type="ECO:0000256" key="2">
    <source>
        <dbReference type="ARBA" id="ARBA00001911"/>
    </source>
</evidence>
<evidence type="ECO:0000256" key="5">
    <source>
        <dbReference type="ARBA" id="ARBA00016977"/>
    </source>
</evidence>
<dbReference type="InterPro" id="IPR036291">
    <property type="entry name" value="NAD(P)-bd_dom_sf"/>
</dbReference>
<dbReference type="InterPro" id="IPR005888">
    <property type="entry name" value="dTDP_Gluc_deHydtase"/>
</dbReference>
<evidence type="ECO:0000313" key="10">
    <source>
        <dbReference type="EMBL" id="KFG71766.1"/>
    </source>
</evidence>
<comment type="caution">
    <text evidence="10">The sequence shown here is derived from an EMBL/GenBank/DDBJ whole genome shotgun (WGS) entry which is preliminary data.</text>
</comment>
<sequence>MNLLVTGAAGFIGSRYVRALLASDTPEQTRVTVLDSLTYAGTLDNLEPGRPGLEFVHGDIRDAALVDQLMADTDQVVHFAAESHVDRSIDAAADFVLTNVVGTQTLLDAALRYGVQPFVHVSTDEVYGPVESGSATEEHPLRPSSPYAASKASADLLALSCHRTHGLDVRVTRCSNNYGPHQFPEKLVPLFVTHLLDGRRVPLYGDGRNVRDWLHVDDHCRGVDLVRTRGRAGQVYNIGGGTELTNRELTGLLLDVCGAGWDRVAYVADRKGHDLRYSVDWSKARDELGYRPRHDFAAGLADTVAWYRDNRAWWEPLKRRIAGE</sequence>
<dbReference type="InterPro" id="IPR016040">
    <property type="entry name" value="NAD(P)-bd_dom"/>
</dbReference>
<proteinExistence type="inferred from homology"/>
<reference evidence="10 11" key="1">
    <citation type="submission" date="2014-05" db="EMBL/GenBank/DDBJ databases">
        <title>Complete genome sequence of the Streptomyces mutabilis TRM45540.</title>
        <authorList>
            <person name="Luo X."/>
            <person name="Zhang L."/>
        </authorList>
    </citation>
    <scope>NUCLEOTIDE SEQUENCE [LARGE SCALE GENOMIC DNA]</scope>
    <source>
        <strain evidence="10 11">TRM45540</strain>
    </source>
</reference>
<dbReference type="EMBL" id="JNFQ01000005">
    <property type="protein sequence ID" value="KFG71766.1"/>
    <property type="molecule type" value="Genomic_DNA"/>
</dbReference>
<evidence type="ECO:0000256" key="6">
    <source>
        <dbReference type="ARBA" id="ARBA00023027"/>
    </source>
</evidence>
<dbReference type="Proteomes" id="UP000029095">
    <property type="component" value="Unassembled WGS sequence"/>
</dbReference>
<comment type="similarity">
    <text evidence="3 8">Belongs to the NAD(P)-dependent epimerase/dehydratase family. dTDP-glucose dehydratase subfamily.</text>
</comment>
<evidence type="ECO:0000313" key="11">
    <source>
        <dbReference type="Proteomes" id="UP000029095"/>
    </source>
</evidence>
<dbReference type="Gene3D" id="3.40.50.720">
    <property type="entry name" value="NAD(P)-binding Rossmann-like Domain"/>
    <property type="match status" value="1"/>
</dbReference>
<dbReference type="CDD" id="cd05246">
    <property type="entry name" value="dTDP_GD_SDR_e"/>
    <property type="match status" value="1"/>
</dbReference>
<comment type="cofactor">
    <cofactor evidence="2 8">
        <name>NAD(+)</name>
        <dbReference type="ChEBI" id="CHEBI:57540"/>
    </cofactor>
</comment>
<organism evidence="10 11">
    <name type="scientific">Streptomyces mutabilis</name>
    <dbReference type="NCBI Taxonomy" id="67332"/>
    <lineage>
        <taxon>Bacteria</taxon>
        <taxon>Bacillati</taxon>
        <taxon>Actinomycetota</taxon>
        <taxon>Actinomycetes</taxon>
        <taxon>Kitasatosporales</taxon>
        <taxon>Streptomycetaceae</taxon>
        <taxon>Streptomyces</taxon>
    </lineage>
</organism>
<evidence type="ECO:0000259" key="9">
    <source>
        <dbReference type="Pfam" id="PF16363"/>
    </source>
</evidence>
<protein>
    <recommendedName>
        <fullName evidence="5 8">dTDP-glucose 4,6-dehydratase</fullName>
        <ecNumber evidence="4 8">4.2.1.46</ecNumber>
    </recommendedName>
</protein>
<dbReference type="SUPFAM" id="SSF51735">
    <property type="entry name" value="NAD(P)-binding Rossmann-fold domains"/>
    <property type="match status" value="1"/>
</dbReference>
<dbReference type="EC" id="4.2.1.46" evidence="4 8"/>
<dbReference type="STRING" id="1915400.FM21_31760"/>
<gene>
    <name evidence="10" type="ORF">FM21_31760</name>
</gene>
<keyword evidence="11" id="KW-1185">Reference proteome</keyword>
<dbReference type="GO" id="GO:0009225">
    <property type="term" value="P:nucleotide-sugar metabolic process"/>
    <property type="evidence" value="ECO:0007669"/>
    <property type="project" value="InterPro"/>
</dbReference>
<comment type="catalytic activity">
    <reaction evidence="1 8">
        <text>dTDP-alpha-D-glucose = dTDP-4-dehydro-6-deoxy-alpha-D-glucose + H2O</text>
        <dbReference type="Rhea" id="RHEA:17221"/>
        <dbReference type="ChEBI" id="CHEBI:15377"/>
        <dbReference type="ChEBI" id="CHEBI:57477"/>
        <dbReference type="ChEBI" id="CHEBI:57649"/>
        <dbReference type="EC" id="4.2.1.46"/>
    </reaction>
</comment>
<dbReference type="Pfam" id="PF16363">
    <property type="entry name" value="GDP_Man_Dehyd"/>
    <property type="match status" value="1"/>
</dbReference>
<evidence type="ECO:0000256" key="7">
    <source>
        <dbReference type="ARBA" id="ARBA00023239"/>
    </source>
</evidence>